<keyword evidence="3" id="KW-1185">Reference proteome</keyword>
<name>F0ZSE9_DICPU</name>
<dbReference type="OMA" id="HASIFFH"/>
<dbReference type="GeneID" id="10504700"/>
<dbReference type="InParanoid" id="F0ZSE9"/>
<gene>
    <name evidence="2" type="ORF">DICPUDRAFT_92467</name>
</gene>
<dbReference type="VEuPathDB" id="AmoebaDB:DICPUDRAFT_92467"/>
<dbReference type="FunCoup" id="F0ZSE9">
    <property type="interactions" value="373"/>
</dbReference>
<dbReference type="STRING" id="5786.F0ZSE9"/>
<evidence type="ECO:0000256" key="1">
    <source>
        <dbReference type="SAM" id="SignalP"/>
    </source>
</evidence>
<organism evidence="2 3">
    <name type="scientific">Dictyostelium purpureum</name>
    <name type="common">Slime mold</name>
    <dbReference type="NCBI Taxonomy" id="5786"/>
    <lineage>
        <taxon>Eukaryota</taxon>
        <taxon>Amoebozoa</taxon>
        <taxon>Evosea</taxon>
        <taxon>Eumycetozoa</taxon>
        <taxon>Dictyostelia</taxon>
        <taxon>Dictyosteliales</taxon>
        <taxon>Dictyosteliaceae</taxon>
        <taxon>Dictyostelium</taxon>
    </lineage>
</organism>
<sequence>MKRLLSLLLLAFLVGSIGAQDCQTEVNTNVQAATAALSDQFGPGASQSGQAITLNRVSVPNTANNYNFVRNGIVSSNGGSNLFISGSIQPVSGETGASYGVRLAFTKTGTPSDVKKELTDAAYTTGGVDPNTWNFYQIDPANSELIGYGDAQGTTISLLEHPTTALQVGKGASGKNVNNGLSGWFLMNITSANNPNANLITQGDQVLDINVNLGCEGGFNCVDYTLTTAHVNTTETAQTVDNDQALFVSDSNTNPFFGNNHQWEFVPNTQGSLHFDTTNGHASIFFHLLPKGVTQVTSNNVLTCSLNYVPTVAPSMPKQELKPELYVSNGGSVDPFAWAFYALDPSNSSCTLGNATLSGFSEQDSMPMQLGAGASGKNSNFGLSSWIAYDGGFFDINLDANCGGANTNLPGTSAPTTPPTAPPAETCPAGCQPIPLPTNNPTETPAGNDATNVGISKLFVAILSLFVLAFFH</sequence>
<dbReference type="AlphaFoldDB" id="F0ZSE9"/>
<dbReference type="OrthoDB" id="20081at2759"/>
<feature type="chain" id="PRO_5003262719" evidence="1">
    <location>
        <begin position="20"/>
        <end position="472"/>
    </location>
</feature>
<proteinExistence type="predicted"/>
<dbReference type="EMBL" id="GL871156">
    <property type="protein sequence ID" value="EGC33138.1"/>
    <property type="molecule type" value="Genomic_DNA"/>
</dbReference>
<evidence type="ECO:0000313" key="2">
    <source>
        <dbReference type="EMBL" id="EGC33138.1"/>
    </source>
</evidence>
<dbReference type="KEGG" id="dpp:DICPUDRAFT_92467"/>
<dbReference type="eggNOG" id="ENOG502RE5G">
    <property type="taxonomic scope" value="Eukaryota"/>
</dbReference>
<feature type="signal peptide" evidence="1">
    <location>
        <begin position="1"/>
        <end position="19"/>
    </location>
</feature>
<dbReference type="Proteomes" id="UP000001064">
    <property type="component" value="Unassembled WGS sequence"/>
</dbReference>
<reference evidence="3" key="1">
    <citation type="journal article" date="2011" name="Genome Biol.">
        <title>Comparative genomics of the social amoebae Dictyostelium discoideum and Dictyostelium purpureum.</title>
        <authorList>
            <consortium name="US DOE Joint Genome Institute (JGI-PGF)"/>
            <person name="Sucgang R."/>
            <person name="Kuo A."/>
            <person name="Tian X."/>
            <person name="Salerno W."/>
            <person name="Parikh A."/>
            <person name="Feasley C.L."/>
            <person name="Dalin E."/>
            <person name="Tu H."/>
            <person name="Huang E."/>
            <person name="Barry K."/>
            <person name="Lindquist E."/>
            <person name="Shapiro H."/>
            <person name="Bruce D."/>
            <person name="Schmutz J."/>
            <person name="Salamov A."/>
            <person name="Fey P."/>
            <person name="Gaudet P."/>
            <person name="Anjard C."/>
            <person name="Babu M.M."/>
            <person name="Basu S."/>
            <person name="Bushmanova Y."/>
            <person name="van der Wel H."/>
            <person name="Katoh-Kurasawa M."/>
            <person name="Dinh C."/>
            <person name="Coutinho P.M."/>
            <person name="Saito T."/>
            <person name="Elias M."/>
            <person name="Schaap P."/>
            <person name="Kay R.R."/>
            <person name="Henrissat B."/>
            <person name="Eichinger L."/>
            <person name="Rivero F."/>
            <person name="Putnam N.H."/>
            <person name="West C.M."/>
            <person name="Loomis W.F."/>
            <person name="Chisholm R.L."/>
            <person name="Shaulsky G."/>
            <person name="Strassmann J.E."/>
            <person name="Queller D.C."/>
            <person name="Kuspa A."/>
            <person name="Grigoriev I.V."/>
        </authorList>
    </citation>
    <scope>NUCLEOTIDE SEQUENCE [LARGE SCALE GENOMIC DNA]</scope>
    <source>
        <strain evidence="3">QSDP1</strain>
    </source>
</reference>
<keyword evidence="1" id="KW-0732">Signal</keyword>
<protein>
    <submittedName>
        <fullName evidence="2">Uncharacterized protein</fullName>
    </submittedName>
</protein>
<evidence type="ECO:0000313" key="3">
    <source>
        <dbReference type="Proteomes" id="UP000001064"/>
    </source>
</evidence>
<dbReference type="RefSeq" id="XP_003290333.1">
    <property type="nucleotide sequence ID" value="XM_003290285.1"/>
</dbReference>
<accession>F0ZSE9</accession>